<evidence type="ECO:0000313" key="1">
    <source>
        <dbReference type="EMBL" id="GLA86683.1"/>
    </source>
</evidence>
<dbReference type="EMBL" id="BRPE01000008">
    <property type="protein sequence ID" value="GLA86683.1"/>
    <property type="molecule type" value="Genomic_DNA"/>
</dbReference>
<sequence>MSFATPLDKAEILLEADEFVTRYNLHDSRDLIRKGALLSYDPHDYARADGLTDDEITALQDDKVELSRSNISLFRALAGLL</sequence>
<reference evidence="1" key="1">
    <citation type="submission" date="2022-07" db="EMBL/GenBank/DDBJ databases">
        <title>Taxonomy of Aspergillus series Nigri: significant species reduction supported by multi-species coalescent approaches.</title>
        <authorList>
            <person name="Bian C."/>
            <person name="Kusuya Y."/>
            <person name="Sklenar F."/>
            <person name="D'hooge E."/>
            <person name="Yaguchi T."/>
            <person name="Takahashi H."/>
            <person name="Hubka V."/>
        </authorList>
    </citation>
    <scope>NUCLEOTIDE SEQUENCE</scope>
    <source>
        <strain evidence="1">IFM 56815</strain>
    </source>
</reference>
<evidence type="ECO:0000313" key="2">
    <source>
        <dbReference type="Proteomes" id="UP001144157"/>
    </source>
</evidence>
<organism evidence="1 2">
    <name type="scientific">Aspergillus tubingensis</name>
    <dbReference type="NCBI Taxonomy" id="5068"/>
    <lineage>
        <taxon>Eukaryota</taxon>
        <taxon>Fungi</taxon>
        <taxon>Dikarya</taxon>
        <taxon>Ascomycota</taxon>
        <taxon>Pezizomycotina</taxon>
        <taxon>Eurotiomycetes</taxon>
        <taxon>Eurotiomycetidae</taxon>
        <taxon>Eurotiales</taxon>
        <taxon>Aspergillaceae</taxon>
        <taxon>Aspergillus</taxon>
        <taxon>Aspergillus subgen. Circumdati</taxon>
    </lineage>
</organism>
<proteinExistence type="predicted"/>
<dbReference type="AlphaFoldDB" id="A0A9W6ENT6"/>
<name>A0A9W6ENT6_ASPTU</name>
<comment type="caution">
    <text evidence="1">The sequence shown here is derived from an EMBL/GenBank/DDBJ whole genome shotgun (WGS) entry which is preliminary data.</text>
</comment>
<gene>
    <name evidence="1" type="ORF">AtubIFM56815_010953</name>
</gene>
<dbReference type="Proteomes" id="UP001144157">
    <property type="component" value="Unassembled WGS sequence"/>
</dbReference>
<accession>A0A9W6ENT6</accession>
<protein>
    <submittedName>
        <fullName evidence="1">Uncharacterized protein</fullName>
    </submittedName>
</protein>